<keyword evidence="1" id="KW-0472">Membrane</keyword>
<reference evidence="2 3" key="1">
    <citation type="submission" date="2024-02" db="EMBL/GenBank/DDBJ databases">
        <title>Rhodopirellula caenicola NBRC 110016.</title>
        <authorList>
            <person name="Ichikawa N."/>
            <person name="Katano-Makiyama Y."/>
            <person name="Hidaka K."/>
        </authorList>
    </citation>
    <scope>NUCLEOTIDE SEQUENCE [LARGE SCALE GENOMIC DNA]</scope>
    <source>
        <strain evidence="2 3">NBRC 110016</strain>
    </source>
</reference>
<gene>
    <name evidence="2" type="ORF">Rcae01_06776</name>
</gene>
<evidence type="ECO:0000313" key="3">
    <source>
        <dbReference type="Proteomes" id="UP001416858"/>
    </source>
</evidence>
<organism evidence="2 3">
    <name type="scientific">Novipirellula caenicola</name>
    <dbReference type="NCBI Taxonomy" id="1536901"/>
    <lineage>
        <taxon>Bacteria</taxon>
        <taxon>Pseudomonadati</taxon>
        <taxon>Planctomycetota</taxon>
        <taxon>Planctomycetia</taxon>
        <taxon>Pirellulales</taxon>
        <taxon>Pirellulaceae</taxon>
        <taxon>Novipirellula</taxon>
    </lineage>
</organism>
<name>A0ABP9W1J8_9BACT</name>
<keyword evidence="1" id="KW-1133">Transmembrane helix</keyword>
<keyword evidence="3" id="KW-1185">Reference proteome</keyword>
<evidence type="ECO:0000313" key="2">
    <source>
        <dbReference type="EMBL" id="GAA5511260.1"/>
    </source>
</evidence>
<keyword evidence="1" id="KW-0812">Transmembrane</keyword>
<sequence length="100" mass="10985">MLLIVILALIATTAFYRQAKAVNVHPGKAASIPFSAAGLFLIAGYCNSFTLNTFATWVDVAPAIVHIMAFMANLFLILAYLLLIRRNWLVLTTGGNTDWR</sequence>
<dbReference type="Proteomes" id="UP001416858">
    <property type="component" value="Unassembled WGS sequence"/>
</dbReference>
<dbReference type="EMBL" id="BAABRO010000056">
    <property type="protein sequence ID" value="GAA5511260.1"/>
    <property type="molecule type" value="Genomic_DNA"/>
</dbReference>
<accession>A0ABP9W1J8</accession>
<protein>
    <submittedName>
        <fullName evidence="2">Uncharacterized protein</fullName>
    </submittedName>
</protein>
<feature type="transmembrane region" description="Helical" evidence="1">
    <location>
        <begin position="31"/>
        <end position="51"/>
    </location>
</feature>
<proteinExistence type="predicted"/>
<evidence type="ECO:0000256" key="1">
    <source>
        <dbReference type="SAM" id="Phobius"/>
    </source>
</evidence>
<comment type="caution">
    <text evidence="2">The sequence shown here is derived from an EMBL/GenBank/DDBJ whole genome shotgun (WGS) entry which is preliminary data.</text>
</comment>
<feature type="transmembrane region" description="Helical" evidence="1">
    <location>
        <begin position="63"/>
        <end position="83"/>
    </location>
</feature>